<dbReference type="EMBL" id="GGEC01058035">
    <property type="protein sequence ID" value="MBX38519.1"/>
    <property type="molecule type" value="Transcribed_RNA"/>
</dbReference>
<name>A0A2P2N7P5_RHIMU</name>
<proteinExistence type="predicted"/>
<dbReference type="AlphaFoldDB" id="A0A2P2N7P5"/>
<protein>
    <submittedName>
        <fullName evidence="1">Uncharacterized protein</fullName>
    </submittedName>
</protein>
<accession>A0A2P2N7P5</accession>
<sequence>MAASSSFGWEFEVSCPACCRSTAIKTNSLAKDCPIHFCLVKLEN</sequence>
<reference evidence="1" key="1">
    <citation type="submission" date="2018-02" db="EMBL/GenBank/DDBJ databases">
        <title>Rhizophora mucronata_Transcriptome.</title>
        <authorList>
            <person name="Meera S.P."/>
            <person name="Sreeshan A."/>
            <person name="Augustine A."/>
        </authorList>
    </citation>
    <scope>NUCLEOTIDE SEQUENCE</scope>
    <source>
        <tissue evidence="1">Leaf</tissue>
    </source>
</reference>
<organism evidence="1">
    <name type="scientific">Rhizophora mucronata</name>
    <name type="common">Asiatic mangrove</name>
    <dbReference type="NCBI Taxonomy" id="61149"/>
    <lineage>
        <taxon>Eukaryota</taxon>
        <taxon>Viridiplantae</taxon>
        <taxon>Streptophyta</taxon>
        <taxon>Embryophyta</taxon>
        <taxon>Tracheophyta</taxon>
        <taxon>Spermatophyta</taxon>
        <taxon>Magnoliopsida</taxon>
        <taxon>eudicotyledons</taxon>
        <taxon>Gunneridae</taxon>
        <taxon>Pentapetalae</taxon>
        <taxon>rosids</taxon>
        <taxon>fabids</taxon>
        <taxon>Malpighiales</taxon>
        <taxon>Rhizophoraceae</taxon>
        <taxon>Rhizophora</taxon>
    </lineage>
</organism>
<evidence type="ECO:0000313" key="1">
    <source>
        <dbReference type="EMBL" id="MBX38519.1"/>
    </source>
</evidence>